<dbReference type="InterPro" id="IPR036259">
    <property type="entry name" value="MFS_trans_sf"/>
</dbReference>
<keyword evidence="8" id="KW-1185">Reference proteome</keyword>
<keyword evidence="5 6" id="KW-0472">Membrane</keyword>
<feature type="transmembrane region" description="Helical" evidence="6">
    <location>
        <begin position="152"/>
        <end position="170"/>
    </location>
</feature>
<dbReference type="GO" id="GO:0015174">
    <property type="term" value="F:basic amino acid transmembrane transporter activity"/>
    <property type="evidence" value="ECO:0007669"/>
    <property type="project" value="TreeGrafter"/>
</dbReference>
<evidence type="ECO:0000256" key="1">
    <source>
        <dbReference type="ARBA" id="ARBA00004141"/>
    </source>
</evidence>
<reference evidence="7 8" key="1">
    <citation type="submission" date="2015-11" db="EMBL/GenBank/DDBJ databases">
        <title>The genome of Debaryomyces fabryi.</title>
        <authorList>
            <person name="Tafer H."/>
            <person name="Lopandic K."/>
        </authorList>
    </citation>
    <scope>NUCLEOTIDE SEQUENCE [LARGE SCALE GENOMIC DNA]</scope>
    <source>
        <strain evidence="7 8">CBS 789</strain>
    </source>
</reference>
<sequence>MAKFNCLRPLVYSGSFIMSLGNFLALLINKNTKSWLLNLLLMPANIGQGLAYPSSLFTFIFAYGTSNQATSTSMVYLMRSIGGVWGVAGVSAIVQLVTNNRVSKDLHKLGLLSNDEINKILDDLKRSTEAAFDLPDNIRWIVLQDYESAIKIAQAVSAVCCAIAFLLFLLSDILKTKPTTVIQ</sequence>
<feature type="transmembrane region" description="Helical" evidence="6">
    <location>
        <begin position="9"/>
        <end position="28"/>
    </location>
</feature>
<evidence type="ECO:0000256" key="2">
    <source>
        <dbReference type="ARBA" id="ARBA00008335"/>
    </source>
</evidence>
<accession>A0A0V1PR29</accession>
<protein>
    <recommendedName>
        <fullName evidence="9">Major facilitator superfamily (MFS) profile domain-containing protein</fullName>
    </recommendedName>
</protein>
<dbReference type="GeneID" id="26842560"/>
<gene>
    <name evidence="7" type="ORF">AC631_05551</name>
</gene>
<dbReference type="AlphaFoldDB" id="A0A0V1PR29"/>
<feature type="transmembrane region" description="Helical" evidence="6">
    <location>
        <begin position="76"/>
        <end position="97"/>
    </location>
</feature>
<evidence type="ECO:0000256" key="5">
    <source>
        <dbReference type="ARBA" id="ARBA00023136"/>
    </source>
</evidence>
<name>A0A0V1PR29_9ASCO</name>
<evidence type="ECO:0000256" key="6">
    <source>
        <dbReference type="SAM" id="Phobius"/>
    </source>
</evidence>
<dbReference type="SUPFAM" id="SSF103473">
    <property type="entry name" value="MFS general substrate transporter"/>
    <property type="match status" value="1"/>
</dbReference>
<dbReference type="OrthoDB" id="6770063at2759"/>
<evidence type="ECO:0008006" key="9">
    <source>
        <dbReference type="Google" id="ProtNLM"/>
    </source>
</evidence>
<keyword evidence="4 6" id="KW-1133">Transmembrane helix</keyword>
<dbReference type="EMBL" id="LMYN01000227">
    <property type="protein sequence ID" value="KRZ98694.1"/>
    <property type="molecule type" value="Genomic_DNA"/>
</dbReference>
<dbReference type="PANTHER" id="PTHR23501">
    <property type="entry name" value="MAJOR FACILITATOR SUPERFAMILY"/>
    <property type="match status" value="1"/>
</dbReference>
<dbReference type="RefSeq" id="XP_015464797.1">
    <property type="nucleotide sequence ID" value="XM_015614380.1"/>
</dbReference>
<dbReference type="Proteomes" id="UP000054251">
    <property type="component" value="Unassembled WGS sequence"/>
</dbReference>
<comment type="similarity">
    <text evidence="2">Belongs to the major facilitator superfamily.</text>
</comment>
<dbReference type="GO" id="GO:0000329">
    <property type="term" value="C:fungal-type vacuole membrane"/>
    <property type="evidence" value="ECO:0007669"/>
    <property type="project" value="TreeGrafter"/>
</dbReference>
<dbReference type="PANTHER" id="PTHR23501:SF81">
    <property type="entry name" value="VACUOLAR BASIC AMINO ACID TRANSPORTER 2"/>
    <property type="match status" value="1"/>
</dbReference>
<comment type="subcellular location">
    <subcellularLocation>
        <location evidence="1">Membrane</location>
        <topology evidence="1">Multi-pass membrane protein</topology>
    </subcellularLocation>
</comment>
<organism evidence="7 8">
    <name type="scientific">Debaryomyces fabryi</name>
    <dbReference type="NCBI Taxonomy" id="58627"/>
    <lineage>
        <taxon>Eukaryota</taxon>
        <taxon>Fungi</taxon>
        <taxon>Dikarya</taxon>
        <taxon>Ascomycota</taxon>
        <taxon>Saccharomycotina</taxon>
        <taxon>Pichiomycetes</taxon>
        <taxon>Debaryomycetaceae</taxon>
        <taxon>Debaryomyces</taxon>
    </lineage>
</organism>
<comment type="caution">
    <text evidence="7">The sequence shown here is derived from an EMBL/GenBank/DDBJ whole genome shotgun (WGS) entry which is preliminary data.</text>
</comment>
<evidence type="ECO:0000313" key="8">
    <source>
        <dbReference type="Proteomes" id="UP000054251"/>
    </source>
</evidence>
<feature type="transmembrane region" description="Helical" evidence="6">
    <location>
        <begin position="40"/>
        <end position="64"/>
    </location>
</feature>
<evidence type="ECO:0000256" key="4">
    <source>
        <dbReference type="ARBA" id="ARBA00022989"/>
    </source>
</evidence>
<evidence type="ECO:0000256" key="3">
    <source>
        <dbReference type="ARBA" id="ARBA00022692"/>
    </source>
</evidence>
<keyword evidence="3 6" id="KW-0812">Transmembrane</keyword>
<evidence type="ECO:0000313" key="7">
    <source>
        <dbReference type="EMBL" id="KRZ98694.1"/>
    </source>
</evidence>
<proteinExistence type="inferred from homology"/>